<accession>A0AAD9N515</accession>
<dbReference type="GO" id="GO:0003677">
    <property type="term" value="F:DNA binding"/>
    <property type="evidence" value="ECO:0007669"/>
    <property type="project" value="UniProtKB-KW"/>
</dbReference>
<keyword evidence="3" id="KW-0677">Repeat</keyword>
<keyword evidence="2" id="KW-0479">Metal-binding</keyword>
<keyword evidence="9" id="KW-0539">Nucleus</keyword>
<dbReference type="EMBL" id="JAODUP010000244">
    <property type="protein sequence ID" value="KAK2155276.1"/>
    <property type="molecule type" value="Genomic_DNA"/>
</dbReference>
<feature type="chain" id="PRO_5042141829" description="C2H2-type domain-containing protein" evidence="12">
    <location>
        <begin position="22"/>
        <end position="950"/>
    </location>
</feature>
<evidence type="ECO:0000313" key="15">
    <source>
        <dbReference type="Proteomes" id="UP001208570"/>
    </source>
</evidence>
<keyword evidence="4 10" id="KW-0863">Zinc-finger</keyword>
<evidence type="ECO:0000313" key="14">
    <source>
        <dbReference type="EMBL" id="KAK2155276.1"/>
    </source>
</evidence>
<feature type="domain" description="C2H2-type" evidence="13">
    <location>
        <begin position="722"/>
        <end position="749"/>
    </location>
</feature>
<feature type="compositionally biased region" description="Gly residues" evidence="11">
    <location>
        <begin position="825"/>
        <end position="837"/>
    </location>
</feature>
<comment type="caution">
    <text evidence="14">The sequence shown here is derived from an EMBL/GenBank/DDBJ whole genome shotgun (WGS) entry which is preliminary data.</text>
</comment>
<evidence type="ECO:0000256" key="1">
    <source>
        <dbReference type="ARBA" id="ARBA00004123"/>
    </source>
</evidence>
<evidence type="ECO:0000256" key="3">
    <source>
        <dbReference type="ARBA" id="ARBA00022737"/>
    </source>
</evidence>
<evidence type="ECO:0000256" key="6">
    <source>
        <dbReference type="ARBA" id="ARBA00023015"/>
    </source>
</evidence>
<keyword evidence="12" id="KW-0732">Signal</keyword>
<evidence type="ECO:0000256" key="4">
    <source>
        <dbReference type="ARBA" id="ARBA00022771"/>
    </source>
</evidence>
<dbReference type="AlphaFoldDB" id="A0AAD9N515"/>
<feature type="domain" description="C2H2-type" evidence="13">
    <location>
        <begin position="321"/>
        <end position="348"/>
    </location>
</feature>
<dbReference type="SUPFAM" id="SSF57667">
    <property type="entry name" value="beta-beta-alpha zinc fingers"/>
    <property type="match status" value="4"/>
</dbReference>
<feature type="compositionally biased region" description="Basic and acidic residues" evidence="11">
    <location>
        <begin position="865"/>
        <end position="894"/>
    </location>
</feature>
<dbReference type="InterPro" id="IPR050331">
    <property type="entry name" value="Zinc_finger"/>
</dbReference>
<organism evidence="14 15">
    <name type="scientific">Paralvinella palmiformis</name>
    <dbReference type="NCBI Taxonomy" id="53620"/>
    <lineage>
        <taxon>Eukaryota</taxon>
        <taxon>Metazoa</taxon>
        <taxon>Spiralia</taxon>
        <taxon>Lophotrochozoa</taxon>
        <taxon>Annelida</taxon>
        <taxon>Polychaeta</taxon>
        <taxon>Sedentaria</taxon>
        <taxon>Canalipalpata</taxon>
        <taxon>Terebellida</taxon>
        <taxon>Terebelliformia</taxon>
        <taxon>Alvinellidae</taxon>
        <taxon>Paralvinella</taxon>
    </lineage>
</organism>
<feature type="domain" description="C2H2-type" evidence="13">
    <location>
        <begin position="779"/>
        <end position="806"/>
    </location>
</feature>
<feature type="region of interest" description="Disordered" evidence="11">
    <location>
        <begin position="807"/>
        <end position="950"/>
    </location>
</feature>
<feature type="domain" description="C2H2-type" evidence="13">
    <location>
        <begin position="264"/>
        <end position="291"/>
    </location>
</feature>
<dbReference type="GO" id="GO:0005634">
    <property type="term" value="C:nucleus"/>
    <property type="evidence" value="ECO:0007669"/>
    <property type="project" value="UniProtKB-SubCell"/>
</dbReference>
<feature type="domain" description="C2H2-type" evidence="13">
    <location>
        <begin position="292"/>
        <end position="319"/>
    </location>
</feature>
<proteinExistence type="predicted"/>
<evidence type="ECO:0000256" key="5">
    <source>
        <dbReference type="ARBA" id="ARBA00022833"/>
    </source>
</evidence>
<protein>
    <recommendedName>
        <fullName evidence="13">C2H2-type domain-containing protein</fullName>
    </recommendedName>
</protein>
<keyword evidence="5" id="KW-0862">Zinc</keyword>
<comment type="subcellular location">
    <subcellularLocation>
        <location evidence="1">Nucleus</location>
    </subcellularLocation>
</comment>
<evidence type="ECO:0000256" key="9">
    <source>
        <dbReference type="ARBA" id="ARBA00023242"/>
    </source>
</evidence>
<feature type="domain" description="C2H2-type" evidence="13">
    <location>
        <begin position="235"/>
        <end position="263"/>
    </location>
</feature>
<dbReference type="GO" id="GO:0006355">
    <property type="term" value="P:regulation of DNA-templated transcription"/>
    <property type="evidence" value="ECO:0007669"/>
    <property type="project" value="UniProtKB-ARBA"/>
</dbReference>
<evidence type="ECO:0000259" key="13">
    <source>
        <dbReference type="PROSITE" id="PS50157"/>
    </source>
</evidence>
<dbReference type="SMART" id="SM00355">
    <property type="entry name" value="ZnF_C2H2"/>
    <property type="match status" value="8"/>
</dbReference>
<dbReference type="PROSITE" id="PS50157">
    <property type="entry name" value="ZINC_FINGER_C2H2_2"/>
    <property type="match status" value="8"/>
</dbReference>
<feature type="compositionally biased region" description="Polar residues" evidence="11">
    <location>
        <begin position="491"/>
        <end position="509"/>
    </location>
</feature>
<evidence type="ECO:0000256" key="10">
    <source>
        <dbReference type="PROSITE-ProRule" id="PRU00042"/>
    </source>
</evidence>
<dbReference type="FunFam" id="3.30.160.60:FF:000126">
    <property type="entry name" value="Mds1 and evi1 complex locus protein"/>
    <property type="match status" value="1"/>
</dbReference>
<gene>
    <name evidence="14" type="ORF">LSH36_244g04018</name>
</gene>
<keyword evidence="8" id="KW-0804">Transcription</keyword>
<name>A0AAD9N515_9ANNE</name>
<feature type="compositionally biased region" description="Basic and acidic residues" evidence="11">
    <location>
        <begin position="467"/>
        <end position="481"/>
    </location>
</feature>
<dbReference type="PANTHER" id="PTHR16515">
    <property type="entry name" value="PR DOMAIN ZINC FINGER PROTEIN"/>
    <property type="match status" value="1"/>
</dbReference>
<dbReference type="Gene3D" id="3.30.160.60">
    <property type="entry name" value="Classic Zinc Finger"/>
    <property type="match status" value="5"/>
</dbReference>
<dbReference type="PROSITE" id="PS00028">
    <property type="entry name" value="ZINC_FINGER_C2H2_1"/>
    <property type="match status" value="7"/>
</dbReference>
<feature type="signal peptide" evidence="12">
    <location>
        <begin position="1"/>
        <end position="21"/>
    </location>
</feature>
<feature type="compositionally biased region" description="Polar residues" evidence="11">
    <location>
        <begin position="456"/>
        <end position="466"/>
    </location>
</feature>
<dbReference type="FunFam" id="3.30.160.60:FF:000150">
    <property type="entry name" value="Mds1 and evi1 complex locus protein"/>
    <property type="match status" value="1"/>
</dbReference>
<dbReference type="Pfam" id="PF13912">
    <property type="entry name" value="zf-C2H2_6"/>
    <property type="match status" value="1"/>
</dbReference>
<feature type="region of interest" description="Disordered" evidence="11">
    <location>
        <begin position="424"/>
        <end position="585"/>
    </location>
</feature>
<feature type="domain" description="C2H2-type" evidence="13">
    <location>
        <begin position="750"/>
        <end position="778"/>
    </location>
</feature>
<evidence type="ECO:0000256" key="7">
    <source>
        <dbReference type="ARBA" id="ARBA00023125"/>
    </source>
</evidence>
<evidence type="ECO:0000256" key="2">
    <source>
        <dbReference type="ARBA" id="ARBA00022723"/>
    </source>
</evidence>
<dbReference type="FunFam" id="3.30.160.60:FF:000112">
    <property type="entry name" value="Mds1 and evi1 complex locus protein"/>
    <property type="match status" value="1"/>
</dbReference>
<feature type="domain" description="C2H2-type" evidence="13">
    <location>
        <begin position="58"/>
        <end position="87"/>
    </location>
</feature>
<feature type="compositionally biased region" description="Polar residues" evidence="11">
    <location>
        <begin position="929"/>
        <end position="950"/>
    </location>
</feature>
<keyword evidence="7" id="KW-0238">DNA-binding</keyword>
<keyword evidence="15" id="KW-1185">Reference proteome</keyword>
<reference evidence="14" key="1">
    <citation type="journal article" date="2023" name="Mol. Biol. Evol.">
        <title>Third-Generation Sequencing Reveals the Adaptive Role of the Epigenome in Three Deep-Sea Polychaetes.</title>
        <authorList>
            <person name="Perez M."/>
            <person name="Aroh O."/>
            <person name="Sun Y."/>
            <person name="Lan Y."/>
            <person name="Juniper S.K."/>
            <person name="Young C.R."/>
            <person name="Angers B."/>
            <person name="Qian P.Y."/>
        </authorList>
    </citation>
    <scope>NUCLEOTIDE SEQUENCE</scope>
    <source>
        <strain evidence="14">P08H-3</strain>
    </source>
</reference>
<sequence length="950" mass="105091">MMMITIMVVVMVMNRGDFSVACPFIITENKDCRRSEGRGQPLPPVCRGESARQQYRQHPCIQCGELFQTAIDLHQHRAYLCHSVQGSIDHPSHDGVDLSRKSPIVIEPLNSHSVTQTKDKQGILPLKSEVQEMIQDTQRTELPSPSQRAVHDLSTSQHTADLLNSKLSLVITVSDRHLNVSAPMISSLSVRVTARCLAVYECAYSGVMTTGRLFEDSWLGLGGRVNNGLSSLKQFPCENCDKVFSDPLQLQRHIRSLHVGARAHTCSDCGKTFATSSGLKQHQHIHSSIKPFQCEVCLKAYTQFSNLCRHKRMHADCRQQIKCKDCGQTFSTMTSLGKHKRFCQGMMTNGAGRIGFHSTATNLTAEKSSSLNSASKMSFAPNPYTSFYGPRAPFPFFPPVGASFPMFPSGHPVAAVMSANMSEKRYGHHDKERVDSRQDLVDSDSDERKPPRWPSDHSNVSTTSDLAKSDIESGSESEHNFRNGLCESPPSMKTSSPAMTSPMSGSGRSQPAFDLSRKRKRSGSFEKPFDLSRTLSPSGERHSDTKSESGYGGEQPLDLSYKSGKEDTPRKTHIFGKNDRREGLEQKVKVSPVTATVKSHSPVPVPAMFPKSKLSIDCPDKLHDAYPANSASHMMMNRMYGAAGVEKSNVDIYHEAARLMSMAPSRFVFPGMPSPFSPFSGALPTMFPSSPLDQAKSMGPGFMRGHTTPFPYAPGMKLKDRYTCKFCGKIFPRSANLTRHLRTHTGEQPYKCKYCERSFSISSNLQRHIRNIHNKEKPFKCPICDRCFGQQTNLDRHLKKHEYEGPVVADSPFNEEPDCDDVGTLNGGELGSTGSSGHGSELSSPNKDDKEAVVNSTFSITGRLMKVENKSHKRHNESSEHSEPELNWAEHTDGGDVEGEDGDMDDDDDEEEAAGEVDRKTSPTKKTKLLNNNLPENSFNHVVGLSNGSS</sequence>
<evidence type="ECO:0000256" key="11">
    <source>
        <dbReference type="SAM" id="MobiDB-lite"/>
    </source>
</evidence>
<dbReference type="FunFam" id="3.30.160.60:FF:000159">
    <property type="entry name" value="Mds1 and evi1 complex locus protein"/>
    <property type="match status" value="1"/>
</dbReference>
<dbReference type="Pfam" id="PF00096">
    <property type="entry name" value="zf-C2H2"/>
    <property type="match status" value="6"/>
</dbReference>
<dbReference type="GO" id="GO:0008270">
    <property type="term" value="F:zinc ion binding"/>
    <property type="evidence" value="ECO:0007669"/>
    <property type="project" value="UniProtKB-KW"/>
</dbReference>
<dbReference type="PANTHER" id="PTHR16515:SF66">
    <property type="entry name" value="C2H2-TYPE DOMAIN-CONTAINING PROTEIN"/>
    <property type="match status" value="1"/>
</dbReference>
<keyword evidence="6" id="KW-0805">Transcription regulation</keyword>
<dbReference type="Proteomes" id="UP001208570">
    <property type="component" value="Unassembled WGS sequence"/>
</dbReference>
<dbReference type="FunFam" id="3.30.160.60:FF:000929">
    <property type="entry name" value="Uncharacterized protein, isoform B"/>
    <property type="match status" value="1"/>
</dbReference>
<feature type="compositionally biased region" description="Basic and acidic residues" evidence="11">
    <location>
        <begin position="424"/>
        <end position="450"/>
    </location>
</feature>
<feature type="compositionally biased region" description="Acidic residues" evidence="11">
    <location>
        <begin position="895"/>
        <end position="915"/>
    </location>
</feature>
<dbReference type="InterPro" id="IPR036236">
    <property type="entry name" value="Znf_C2H2_sf"/>
</dbReference>
<evidence type="ECO:0000256" key="8">
    <source>
        <dbReference type="ARBA" id="ARBA00023163"/>
    </source>
</evidence>
<evidence type="ECO:0000256" key="12">
    <source>
        <dbReference type="SAM" id="SignalP"/>
    </source>
</evidence>
<dbReference type="InterPro" id="IPR013087">
    <property type="entry name" value="Znf_C2H2_type"/>
</dbReference>
<feature type="compositionally biased region" description="Basic and acidic residues" evidence="11">
    <location>
        <begin position="563"/>
        <end position="585"/>
    </location>
</feature>